<dbReference type="OrthoDB" id="6169054at2"/>
<dbReference type="STRING" id="119000.SAMN05661010_02732"/>
<dbReference type="AlphaFoldDB" id="A0A1G9NKA4"/>
<gene>
    <name evidence="1" type="ORF">SAMN05661010_02732</name>
</gene>
<dbReference type="Proteomes" id="UP000198654">
    <property type="component" value="Unassembled WGS sequence"/>
</dbReference>
<dbReference type="EMBL" id="FNGI01000008">
    <property type="protein sequence ID" value="SDL86457.1"/>
    <property type="molecule type" value="Genomic_DNA"/>
</dbReference>
<accession>A0A1G9NKA4</accession>
<proteinExistence type="predicted"/>
<dbReference type="RefSeq" id="WP_089729494.1">
    <property type="nucleotide sequence ID" value="NZ_FNGI01000008.1"/>
</dbReference>
<name>A0A1G9NKA4_9GAMM</name>
<organism evidence="1 2">
    <name type="scientific">Modicisalibacter muralis</name>
    <dbReference type="NCBI Taxonomy" id="119000"/>
    <lineage>
        <taxon>Bacteria</taxon>
        <taxon>Pseudomonadati</taxon>
        <taxon>Pseudomonadota</taxon>
        <taxon>Gammaproteobacteria</taxon>
        <taxon>Oceanospirillales</taxon>
        <taxon>Halomonadaceae</taxon>
        <taxon>Modicisalibacter</taxon>
    </lineage>
</organism>
<evidence type="ECO:0000313" key="2">
    <source>
        <dbReference type="Proteomes" id="UP000198654"/>
    </source>
</evidence>
<protein>
    <submittedName>
        <fullName evidence="1">Uncharacterized protein</fullName>
    </submittedName>
</protein>
<sequence length="132" mass="14948">MKIAADRNVENDRLRDPSVAARVDKSATSQAIDPDRQIDFTRAVENSRSRRARGSLLRQLARLLLPTASDPSLYGNERSIELLQHVVDNVLPRLGTESDVTELAAQVLNEEIDQRLQWEEARRNAEAEESDR</sequence>
<evidence type="ECO:0000313" key="1">
    <source>
        <dbReference type="EMBL" id="SDL86457.1"/>
    </source>
</evidence>
<reference evidence="1 2" key="1">
    <citation type="submission" date="2016-10" db="EMBL/GenBank/DDBJ databases">
        <authorList>
            <person name="de Groot N.N."/>
        </authorList>
    </citation>
    <scope>NUCLEOTIDE SEQUENCE [LARGE SCALE GENOMIC DNA]</scope>
    <source>
        <strain evidence="1 2">DSM 14789</strain>
    </source>
</reference>
<keyword evidence="2" id="KW-1185">Reference proteome</keyword>